<proteinExistence type="predicted"/>
<feature type="transmembrane region" description="Helical" evidence="2">
    <location>
        <begin position="47"/>
        <end position="71"/>
    </location>
</feature>
<organism evidence="3 4">
    <name type="scientific">Kitasatospora viridis</name>
    <dbReference type="NCBI Taxonomy" id="281105"/>
    <lineage>
        <taxon>Bacteria</taxon>
        <taxon>Bacillati</taxon>
        <taxon>Actinomycetota</taxon>
        <taxon>Actinomycetes</taxon>
        <taxon>Kitasatosporales</taxon>
        <taxon>Streptomycetaceae</taxon>
        <taxon>Kitasatospora</taxon>
    </lineage>
</organism>
<evidence type="ECO:0000313" key="3">
    <source>
        <dbReference type="EMBL" id="TWG00564.1"/>
    </source>
</evidence>
<feature type="transmembrane region" description="Helical" evidence="2">
    <location>
        <begin position="116"/>
        <end position="136"/>
    </location>
</feature>
<name>A0A561UML2_9ACTN</name>
<dbReference type="EMBL" id="VIWT01000001">
    <property type="protein sequence ID" value="TWG00564.1"/>
    <property type="molecule type" value="Genomic_DNA"/>
</dbReference>
<keyword evidence="2" id="KW-0472">Membrane</keyword>
<dbReference type="Proteomes" id="UP000317940">
    <property type="component" value="Unassembled WGS sequence"/>
</dbReference>
<reference evidence="3 4" key="1">
    <citation type="submission" date="2019-06" db="EMBL/GenBank/DDBJ databases">
        <title>Sequencing the genomes of 1000 actinobacteria strains.</title>
        <authorList>
            <person name="Klenk H.-P."/>
        </authorList>
    </citation>
    <scope>NUCLEOTIDE SEQUENCE [LARGE SCALE GENOMIC DNA]</scope>
    <source>
        <strain evidence="3 4">DSM 44826</strain>
    </source>
</reference>
<evidence type="ECO:0000256" key="1">
    <source>
        <dbReference type="SAM" id="MobiDB-lite"/>
    </source>
</evidence>
<dbReference type="AlphaFoldDB" id="A0A561UML2"/>
<feature type="transmembrane region" description="Helical" evidence="2">
    <location>
        <begin position="12"/>
        <end position="35"/>
    </location>
</feature>
<keyword evidence="2" id="KW-0812">Transmembrane</keyword>
<protein>
    <submittedName>
        <fullName evidence="3">Uncharacterized protein</fullName>
    </submittedName>
</protein>
<feature type="region of interest" description="Disordered" evidence="1">
    <location>
        <begin position="142"/>
        <end position="166"/>
    </location>
</feature>
<keyword evidence="4" id="KW-1185">Reference proteome</keyword>
<gene>
    <name evidence="3" type="ORF">FHX73_114444</name>
</gene>
<comment type="caution">
    <text evidence="3">The sequence shown here is derived from an EMBL/GenBank/DDBJ whole genome shotgun (WGS) entry which is preliminary data.</text>
</comment>
<keyword evidence="2" id="KW-1133">Transmembrane helix</keyword>
<evidence type="ECO:0000256" key="2">
    <source>
        <dbReference type="SAM" id="Phobius"/>
    </source>
</evidence>
<evidence type="ECO:0000313" key="4">
    <source>
        <dbReference type="Proteomes" id="UP000317940"/>
    </source>
</evidence>
<feature type="transmembrane region" description="Helical" evidence="2">
    <location>
        <begin position="92"/>
        <end position="110"/>
    </location>
</feature>
<accession>A0A561UML2</accession>
<sequence>MRSSRPVRITWWLTVGQLTVWTAVMIGFVALYVWIARQTYAPGAGAGALAGLIWLVMMLPAAAFGVAQLIAWSAALTSWRRGRTDAADRIRVAAVLTCAAPVLLALTPGWMLPHQLYAVAGAAALAALGLAAARTVRHPDALARLTAPPRKPRKPLPDWLAPTRHD</sequence>